<proteinExistence type="inferred from homology"/>
<dbReference type="AlphaFoldDB" id="A0A453SK98"/>
<protein>
    <recommendedName>
        <fullName evidence="9">Peptide transporter PTR2</fullName>
    </recommendedName>
</protein>
<feature type="transmembrane region" description="Helical" evidence="6">
    <location>
        <begin position="182"/>
        <end position="202"/>
    </location>
</feature>
<evidence type="ECO:0000313" key="7">
    <source>
        <dbReference type="EnsemblPlants" id="AET7Gv21000400.5"/>
    </source>
</evidence>
<keyword evidence="3 6" id="KW-0812">Transmembrane</keyword>
<dbReference type="InterPro" id="IPR036259">
    <property type="entry name" value="MFS_trans_sf"/>
</dbReference>
<evidence type="ECO:0000256" key="1">
    <source>
        <dbReference type="ARBA" id="ARBA00004141"/>
    </source>
</evidence>
<dbReference type="Proteomes" id="UP000015105">
    <property type="component" value="Chromosome 7D"/>
</dbReference>
<comment type="similarity">
    <text evidence="2">Belongs to the major facilitator superfamily. Proton-dependent oligopeptide transporter (POT/PTR) (TC 2.A.17) family.</text>
</comment>
<dbReference type="Gramene" id="AET7Gv21000400.5">
    <property type="protein sequence ID" value="AET7Gv21000400.5"/>
    <property type="gene ID" value="AET7Gv21000400"/>
</dbReference>
<evidence type="ECO:0000256" key="4">
    <source>
        <dbReference type="ARBA" id="ARBA00022989"/>
    </source>
</evidence>
<keyword evidence="5 6" id="KW-0472">Membrane</keyword>
<evidence type="ECO:0000256" key="5">
    <source>
        <dbReference type="ARBA" id="ARBA00023136"/>
    </source>
</evidence>
<organism evidence="7 8">
    <name type="scientific">Aegilops tauschii subsp. strangulata</name>
    <name type="common">Goatgrass</name>
    <dbReference type="NCBI Taxonomy" id="200361"/>
    <lineage>
        <taxon>Eukaryota</taxon>
        <taxon>Viridiplantae</taxon>
        <taxon>Streptophyta</taxon>
        <taxon>Embryophyta</taxon>
        <taxon>Tracheophyta</taxon>
        <taxon>Spermatophyta</taxon>
        <taxon>Magnoliopsida</taxon>
        <taxon>Liliopsida</taxon>
        <taxon>Poales</taxon>
        <taxon>Poaceae</taxon>
        <taxon>BOP clade</taxon>
        <taxon>Pooideae</taxon>
        <taxon>Triticodae</taxon>
        <taxon>Triticeae</taxon>
        <taxon>Triticinae</taxon>
        <taxon>Aegilops</taxon>
    </lineage>
</organism>
<dbReference type="GO" id="GO:0016020">
    <property type="term" value="C:membrane"/>
    <property type="evidence" value="ECO:0007669"/>
    <property type="project" value="UniProtKB-SubCell"/>
</dbReference>
<dbReference type="PANTHER" id="PTHR11654">
    <property type="entry name" value="OLIGOPEPTIDE TRANSPORTER-RELATED"/>
    <property type="match status" value="1"/>
</dbReference>
<feature type="transmembrane region" description="Helical" evidence="6">
    <location>
        <begin position="138"/>
        <end position="162"/>
    </location>
</feature>
<comment type="subcellular location">
    <subcellularLocation>
        <location evidence="1">Membrane</location>
        <topology evidence="1">Multi-pass membrane protein</topology>
    </subcellularLocation>
</comment>
<evidence type="ECO:0008006" key="9">
    <source>
        <dbReference type="Google" id="ProtNLM"/>
    </source>
</evidence>
<reference evidence="8" key="1">
    <citation type="journal article" date="2014" name="Science">
        <title>Ancient hybridizations among the ancestral genomes of bread wheat.</title>
        <authorList>
            <consortium name="International Wheat Genome Sequencing Consortium,"/>
            <person name="Marcussen T."/>
            <person name="Sandve S.R."/>
            <person name="Heier L."/>
            <person name="Spannagl M."/>
            <person name="Pfeifer M."/>
            <person name="Jakobsen K.S."/>
            <person name="Wulff B.B."/>
            <person name="Steuernagel B."/>
            <person name="Mayer K.F."/>
            <person name="Olsen O.A."/>
        </authorList>
    </citation>
    <scope>NUCLEOTIDE SEQUENCE [LARGE SCALE GENOMIC DNA]</scope>
    <source>
        <strain evidence="8">cv. AL8/78</strain>
    </source>
</reference>
<dbReference type="Pfam" id="PF00854">
    <property type="entry name" value="PTR2"/>
    <property type="match status" value="1"/>
</dbReference>
<accession>A0A453SK98</accession>
<sequence length="281" mass="30365">MASAGEHTVPLLDRPPPEAAEAYTTDGSLDFDGNPALKNRTGGWRACRAVLGNLFLVPIEISTVIWFRPHLVRAGTDFCYCLAFHGISYNLVTYLTAVLGQSNVVAARSVSSWKGTCYLTPLAGAVVADSYWGRYRTMVVSCSVGVAGMLMAALSAYLPLLVKNGSSFTGLTSSNIVSAQEFILFLGLYMVAFGLGGLRPCLMSFGADQFDDGDPSERVTKGSFFNWFHRPCGSALSRVCQAVVAAVRNFGVEPPSDSSLLYDPREEDLAVQRIKHTPDLR</sequence>
<evidence type="ECO:0000313" key="8">
    <source>
        <dbReference type="Proteomes" id="UP000015105"/>
    </source>
</evidence>
<dbReference type="InterPro" id="IPR000109">
    <property type="entry name" value="POT_fam"/>
</dbReference>
<name>A0A453SK98_AEGTS</name>
<reference evidence="7" key="5">
    <citation type="journal article" date="2021" name="G3 (Bethesda)">
        <title>Aegilops tauschii genome assembly Aet v5.0 features greater sequence contiguity and improved annotation.</title>
        <authorList>
            <person name="Wang L."/>
            <person name="Zhu T."/>
            <person name="Rodriguez J.C."/>
            <person name="Deal K.R."/>
            <person name="Dubcovsky J."/>
            <person name="McGuire P.E."/>
            <person name="Lux T."/>
            <person name="Spannagl M."/>
            <person name="Mayer K.F.X."/>
            <person name="Baldrich P."/>
            <person name="Meyers B.C."/>
            <person name="Huo N."/>
            <person name="Gu Y.Q."/>
            <person name="Zhou H."/>
            <person name="Devos K.M."/>
            <person name="Bennetzen J.L."/>
            <person name="Unver T."/>
            <person name="Budak H."/>
            <person name="Gulick P.J."/>
            <person name="Galiba G."/>
            <person name="Kalapos B."/>
            <person name="Nelson D.R."/>
            <person name="Li P."/>
            <person name="You F.M."/>
            <person name="Luo M.C."/>
            <person name="Dvorak J."/>
        </authorList>
    </citation>
    <scope>NUCLEOTIDE SEQUENCE [LARGE SCALE GENOMIC DNA]</scope>
    <source>
        <strain evidence="7">cv. AL8/78</strain>
    </source>
</reference>
<reference evidence="7" key="3">
    <citation type="journal article" date="2017" name="Nature">
        <title>Genome sequence of the progenitor of the wheat D genome Aegilops tauschii.</title>
        <authorList>
            <person name="Luo M.C."/>
            <person name="Gu Y.Q."/>
            <person name="Puiu D."/>
            <person name="Wang H."/>
            <person name="Twardziok S.O."/>
            <person name="Deal K.R."/>
            <person name="Huo N."/>
            <person name="Zhu T."/>
            <person name="Wang L."/>
            <person name="Wang Y."/>
            <person name="McGuire P.E."/>
            <person name="Liu S."/>
            <person name="Long H."/>
            <person name="Ramasamy R.K."/>
            <person name="Rodriguez J.C."/>
            <person name="Van S.L."/>
            <person name="Yuan L."/>
            <person name="Wang Z."/>
            <person name="Xia Z."/>
            <person name="Xiao L."/>
            <person name="Anderson O.D."/>
            <person name="Ouyang S."/>
            <person name="Liang Y."/>
            <person name="Zimin A.V."/>
            <person name="Pertea G."/>
            <person name="Qi P."/>
            <person name="Bennetzen J.L."/>
            <person name="Dai X."/>
            <person name="Dawson M.W."/>
            <person name="Muller H.G."/>
            <person name="Kugler K."/>
            <person name="Rivarola-Duarte L."/>
            <person name="Spannagl M."/>
            <person name="Mayer K.F.X."/>
            <person name="Lu F.H."/>
            <person name="Bevan M.W."/>
            <person name="Leroy P."/>
            <person name="Li P."/>
            <person name="You F.M."/>
            <person name="Sun Q."/>
            <person name="Liu Z."/>
            <person name="Lyons E."/>
            <person name="Wicker T."/>
            <person name="Salzberg S.L."/>
            <person name="Devos K.M."/>
            <person name="Dvorak J."/>
        </authorList>
    </citation>
    <scope>NUCLEOTIDE SEQUENCE [LARGE SCALE GENOMIC DNA]</scope>
    <source>
        <strain evidence="7">cv. AL8/78</strain>
    </source>
</reference>
<keyword evidence="4 6" id="KW-1133">Transmembrane helix</keyword>
<reference evidence="8" key="2">
    <citation type="journal article" date="2017" name="Nat. Plants">
        <title>The Aegilops tauschii genome reveals multiple impacts of transposons.</title>
        <authorList>
            <person name="Zhao G."/>
            <person name="Zou C."/>
            <person name="Li K."/>
            <person name="Wang K."/>
            <person name="Li T."/>
            <person name="Gao L."/>
            <person name="Zhang X."/>
            <person name="Wang H."/>
            <person name="Yang Z."/>
            <person name="Liu X."/>
            <person name="Jiang W."/>
            <person name="Mao L."/>
            <person name="Kong X."/>
            <person name="Jiao Y."/>
            <person name="Jia J."/>
        </authorList>
    </citation>
    <scope>NUCLEOTIDE SEQUENCE [LARGE SCALE GENOMIC DNA]</scope>
    <source>
        <strain evidence="8">cv. AL8/78</strain>
    </source>
</reference>
<evidence type="ECO:0000256" key="3">
    <source>
        <dbReference type="ARBA" id="ARBA00022692"/>
    </source>
</evidence>
<dbReference type="EnsemblPlants" id="AET7Gv21000400.5">
    <property type="protein sequence ID" value="AET7Gv21000400.5"/>
    <property type="gene ID" value="AET7Gv21000400"/>
</dbReference>
<evidence type="ECO:0000256" key="6">
    <source>
        <dbReference type="SAM" id="Phobius"/>
    </source>
</evidence>
<evidence type="ECO:0000256" key="2">
    <source>
        <dbReference type="ARBA" id="ARBA00005982"/>
    </source>
</evidence>
<reference evidence="7" key="4">
    <citation type="submission" date="2019-03" db="UniProtKB">
        <authorList>
            <consortium name="EnsemblPlants"/>
        </authorList>
    </citation>
    <scope>IDENTIFICATION</scope>
</reference>
<dbReference type="SUPFAM" id="SSF103473">
    <property type="entry name" value="MFS general substrate transporter"/>
    <property type="match status" value="1"/>
</dbReference>
<keyword evidence="8" id="KW-1185">Reference proteome</keyword>
<dbReference type="GO" id="GO:0022857">
    <property type="term" value="F:transmembrane transporter activity"/>
    <property type="evidence" value="ECO:0007669"/>
    <property type="project" value="InterPro"/>
</dbReference>
<dbReference type="Gene3D" id="1.20.1250.20">
    <property type="entry name" value="MFS general substrate transporter like domains"/>
    <property type="match status" value="1"/>
</dbReference>